<dbReference type="RefSeq" id="WP_106308207.1">
    <property type="nucleotide sequence ID" value="NZ_PVWO01000274.1"/>
</dbReference>
<protein>
    <submittedName>
        <fullName evidence="2">Uncharacterized protein</fullName>
    </submittedName>
</protein>
<evidence type="ECO:0000313" key="2">
    <source>
        <dbReference type="EMBL" id="PSB54248.1"/>
    </source>
</evidence>
<dbReference type="OrthoDB" id="9850879at2"/>
<keyword evidence="3" id="KW-1185">Reference proteome</keyword>
<dbReference type="Proteomes" id="UP000238937">
    <property type="component" value="Unassembled WGS sequence"/>
</dbReference>
<dbReference type="AlphaFoldDB" id="A0A2T1GAI5"/>
<feature type="chain" id="PRO_5015430163" evidence="1">
    <location>
        <begin position="24"/>
        <end position="88"/>
    </location>
</feature>
<evidence type="ECO:0000313" key="3">
    <source>
        <dbReference type="Proteomes" id="UP000238937"/>
    </source>
</evidence>
<sequence>MKLSNLLMLSVAGAIGATYIARANPPQPQPQKTTLKQWKIQPVSAPTVDTRSAHQALLDRQKQLAEKNFSCDCNGCRMAALQLGVTLN</sequence>
<evidence type="ECO:0000256" key="1">
    <source>
        <dbReference type="SAM" id="SignalP"/>
    </source>
</evidence>
<dbReference type="EMBL" id="PVWO01000274">
    <property type="protein sequence ID" value="PSB54248.1"/>
    <property type="molecule type" value="Genomic_DNA"/>
</dbReference>
<reference evidence="2 3" key="1">
    <citation type="submission" date="2018-03" db="EMBL/GenBank/DDBJ databases">
        <title>The ancient ancestry and fast evolution of plastids.</title>
        <authorList>
            <person name="Moore K.R."/>
            <person name="Magnabosco C."/>
            <person name="Momper L."/>
            <person name="Gold D.A."/>
            <person name="Bosak T."/>
            <person name="Fournier G.P."/>
        </authorList>
    </citation>
    <scope>NUCLEOTIDE SEQUENCE [LARGE SCALE GENOMIC DNA]</scope>
    <source>
        <strain evidence="2 3">CCALA 037</strain>
    </source>
</reference>
<comment type="caution">
    <text evidence="2">The sequence shown here is derived from an EMBL/GenBank/DDBJ whole genome shotgun (WGS) entry which is preliminary data.</text>
</comment>
<proteinExistence type="predicted"/>
<name>A0A2T1GAI5_9CYAN</name>
<keyword evidence="1" id="KW-0732">Signal</keyword>
<accession>A0A2T1GAI5</accession>
<gene>
    <name evidence="2" type="ORF">C7B77_18735</name>
</gene>
<organism evidence="2 3">
    <name type="scientific">Chamaesiphon polymorphus CCALA 037</name>
    <dbReference type="NCBI Taxonomy" id="2107692"/>
    <lineage>
        <taxon>Bacteria</taxon>
        <taxon>Bacillati</taxon>
        <taxon>Cyanobacteriota</taxon>
        <taxon>Cyanophyceae</taxon>
        <taxon>Gomontiellales</taxon>
        <taxon>Chamaesiphonaceae</taxon>
        <taxon>Chamaesiphon</taxon>
    </lineage>
</organism>
<feature type="signal peptide" evidence="1">
    <location>
        <begin position="1"/>
        <end position="23"/>
    </location>
</feature>